<gene>
    <name evidence="11" type="ORF">PUT78_00915</name>
</gene>
<dbReference type="InterPro" id="IPR008972">
    <property type="entry name" value="Cupredoxin"/>
</dbReference>
<feature type="domain" description="Blue (type 1) copper" evidence="10">
    <location>
        <begin position="55"/>
        <end position="136"/>
    </location>
</feature>
<evidence type="ECO:0000256" key="5">
    <source>
        <dbReference type="ARBA" id="ARBA00022723"/>
    </source>
</evidence>
<evidence type="ECO:0000256" key="9">
    <source>
        <dbReference type="ARBA" id="ARBA00023136"/>
    </source>
</evidence>
<dbReference type="InterPro" id="IPR028871">
    <property type="entry name" value="BlueCu_1_BS"/>
</dbReference>
<evidence type="ECO:0000256" key="3">
    <source>
        <dbReference type="ARBA" id="ARBA00004418"/>
    </source>
</evidence>
<dbReference type="PANTHER" id="PTHR34192:SF10">
    <property type="entry name" value="PLASTOCYANIN MAJOR ISOFORM, CHLOROPLASTIC-RELATED"/>
    <property type="match status" value="1"/>
</dbReference>
<dbReference type="PROSITE" id="PS00196">
    <property type="entry name" value="COPPER_BLUE"/>
    <property type="match status" value="1"/>
</dbReference>
<evidence type="ECO:0000259" key="10">
    <source>
        <dbReference type="Pfam" id="PF00127"/>
    </source>
</evidence>
<evidence type="ECO:0000256" key="6">
    <source>
        <dbReference type="ARBA" id="ARBA00022764"/>
    </source>
</evidence>
<keyword evidence="5" id="KW-0479">Metal-binding</keyword>
<keyword evidence="4" id="KW-0813">Transport</keyword>
<evidence type="ECO:0000256" key="4">
    <source>
        <dbReference type="ARBA" id="ARBA00022448"/>
    </source>
</evidence>
<evidence type="ECO:0000313" key="11">
    <source>
        <dbReference type="EMBL" id="MDD7969646.1"/>
    </source>
</evidence>
<dbReference type="SUPFAM" id="SSF49503">
    <property type="entry name" value="Cupredoxins"/>
    <property type="match status" value="1"/>
</dbReference>
<evidence type="ECO:0000256" key="8">
    <source>
        <dbReference type="ARBA" id="ARBA00023008"/>
    </source>
</evidence>
<evidence type="ECO:0000256" key="2">
    <source>
        <dbReference type="ARBA" id="ARBA00004370"/>
    </source>
</evidence>
<dbReference type="EMBL" id="JAQZSM010000001">
    <property type="protein sequence ID" value="MDD7969646.1"/>
    <property type="molecule type" value="Genomic_DNA"/>
</dbReference>
<protein>
    <submittedName>
        <fullName evidence="11">Plastocyanin/azurin family copper-binding protein</fullName>
    </submittedName>
</protein>
<accession>A0ABT5T5H7</accession>
<dbReference type="Proteomes" id="UP001431784">
    <property type="component" value="Unassembled WGS sequence"/>
</dbReference>
<evidence type="ECO:0000313" key="12">
    <source>
        <dbReference type="Proteomes" id="UP001431784"/>
    </source>
</evidence>
<dbReference type="InterPro" id="IPR000923">
    <property type="entry name" value="BlueCu_1"/>
</dbReference>
<keyword evidence="9" id="KW-0472">Membrane</keyword>
<evidence type="ECO:0000256" key="1">
    <source>
        <dbReference type="ARBA" id="ARBA00001935"/>
    </source>
</evidence>
<dbReference type="PRINTS" id="PR00155">
    <property type="entry name" value="AMICYANIN"/>
</dbReference>
<evidence type="ECO:0000256" key="7">
    <source>
        <dbReference type="ARBA" id="ARBA00022982"/>
    </source>
</evidence>
<reference evidence="11" key="1">
    <citation type="submission" date="2023-02" db="EMBL/GenBank/DDBJ databases">
        <title>Description of Roseinatronobacter alkalisoli sp. nov., an alkaliphilic bacerium isolated from soda soil.</title>
        <authorList>
            <person name="Wei W."/>
        </authorList>
    </citation>
    <scope>NUCLEOTIDE SEQUENCE</scope>
    <source>
        <strain evidence="11">HJB301</strain>
    </source>
</reference>
<comment type="caution">
    <text evidence="11">The sequence shown here is derived from an EMBL/GenBank/DDBJ whole genome shotgun (WGS) entry which is preliminary data.</text>
</comment>
<dbReference type="InterPro" id="IPR001235">
    <property type="entry name" value="Copper_blue_Plastocyanin"/>
</dbReference>
<dbReference type="PANTHER" id="PTHR34192">
    <property type="entry name" value="PLASTOCYANIN MAJOR ISOFORM, CHLOROPLASTIC-RELATED"/>
    <property type="match status" value="1"/>
</dbReference>
<dbReference type="Pfam" id="PF00127">
    <property type="entry name" value="Copper-bind"/>
    <property type="match status" value="1"/>
</dbReference>
<keyword evidence="8" id="KW-0186">Copper</keyword>
<keyword evidence="6" id="KW-0574">Periplasm</keyword>
<organism evidence="11 12">
    <name type="scientific">Roseinatronobacter alkalisoli</name>
    <dbReference type="NCBI Taxonomy" id="3028235"/>
    <lineage>
        <taxon>Bacteria</taxon>
        <taxon>Pseudomonadati</taxon>
        <taxon>Pseudomonadota</taxon>
        <taxon>Alphaproteobacteria</taxon>
        <taxon>Rhodobacterales</taxon>
        <taxon>Paracoccaceae</taxon>
        <taxon>Roseinatronobacter</taxon>
    </lineage>
</organism>
<comment type="cofactor">
    <cofactor evidence="1">
        <name>Cu cation</name>
        <dbReference type="ChEBI" id="CHEBI:23378"/>
    </cofactor>
</comment>
<keyword evidence="7" id="KW-0249">Electron transport</keyword>
<comment type="subcellular location">
    <subcellularLocation>
        <location evidence="2">Membrane</location>
    </subcellularLocation>
    <subcellularLocation>
        <location evidence="3">Periplasm</location>
    </subcellularLocation>
</comment>
<sequence>MTFSNSHSHTLASPLVLSRRHSLLLLGMGASVLALRPSALLGQTQHSVTAHNRAPDGTQMAFAPAILRIRPGESVRFGHADRGHSFQSYDDTLPDGARSFGGGVGETIDVTFRAEGTYGYFCRPHQAMGMIGFVLVGDFTRNLAAVRAASAARPGPMIARRVAEYMGEIDRIGRAEGLI</sequence>
<dbReference type="Gene3D" id="2.60.40.420">
    <property type="entry name" value="Cupredoxins - blue copper proteins"/>
    <property type="match status" value="1"/>
</dbReference>
<proteinExistence type="predicted"/>
<dbReference type="PRINTS" id="PR00156">
    <property type="entry name" value="COPPERBLUE"/>
</dbReference>
<dbReference type="InterPro" id="IPR002386">
    <property type="entry name" value="Amicyanin/Pseudoazurin"/>
</dbReference>
<name>A0ABT5T5H7_9RHOB</name>
<dbReference type="RefSeq" id="WP_274350119.1">
    <property type="nucleotide sequence ID" value="NZ_JAQZSM010000001.1"/>
</dbReference>
<keyword evidence="12" id="KW-1185">Reference proteome</keyword>